<dbReference type="InterPro" id="IPR014752">
    <property type="entry name" value="Arrestin-like_C"/>
</dbReference>
<keyword evidence="2" id="KW-1185">Reference proteome</keyword>
<dbReference type="EMBL" id="WTPX01000038">
    <property type="protein sequence ID" value="NNJ25486.1"/>
    <property type="molecule type" value="Genomic_DNA"/>
</dbReference>
<dbReference type="Proteomes" id="UP000609651">
    <property type="component" value="Unassembled WGS sequence"/>
</dbReference>
<protein>
    <recommendedName>
        <fullName evidence="3">Arrestin-like N-terminal domain-containing protein</fullName>
    </recommendedName>
</protein>
<accession>A0ABX1VEL3</accession>
<dbReference type="RefSeq" id="WP_171185555.1">
    <property type="nucleotide sequence ID" value="NZ_WTPX01000038.1"/>
</dbReference>
<organism evidence="1 2">
    <name type="scientific">Alienimonas chondri</name>
    <dbReference type="NCBI Taxonomy" id="2681879"/>
    <lineage>
        <taxon>Bacteria</taxon>
        <taxon>Pseudomonadati</taxon>
        <taxon>Planctomycetota</taxon>
        <taxon>Planctomycetia</taxon>
        <taxon>Planctomycetales</taxon>
        <taxon>Planctomycetaceae</taxon>
        <taxon>Alienimonas</taxon>
    </lineage>
</organism>
<gene>
    <name evidence="1" type="ORF">LzC2_15560</name>
</gene>
<dbReference type="Gene3D" id="2.60.40.640">
    <property type="match status" value="1"/>
</dbReference>
<comment type="caution">
    <text evidence="1">The sequence shown here is derived from an EMBL/GenBank/DDBJ whole genome shotgun (WGS) entry which is preliminary data.</text>
</comment>
<evidence type="ECO:0000313" key="2">
    <source>
        <dbReference type="Proteomes" id="UP000609651"/>
    </source>
</evidence>
<sequence length="131" mass="14071">MFAIDIETAEVNPGGAVRGTATFTAEKEVTPKHVRLELAWGTRGRGDAESGVIATADRATGPVAAGETVRVPFAVAVPEDAVRSFAGELVQLYWCIRGRVDLPWAFDEKAEAEFEVTMERPSGVEVPPLDD</sequence>
<reference evidence="1 2" key="1">
    <citation type="journal article" date="2020" name="Syst. Appl. Microbiol.">
        <title>Alienimonas chondri sp. nov., a novel planctomycete isolated from the biofilm of the red alga Chondrus crispus.</title>
        <authorList>
            <person name="Vitorino I."/>
            <person name="Albuquerque L."/>
            <person name="Wiegand S."/>
            <person name="Kallscheuer N."/>
            <person name="da Costa M.S."/>
            <person name="Lobo-da-Cunha A."/>
            <person name="Jogler C."/>
            <person name="Lage O.M."/>
        </authorList>
    </citation>
    <scope>NUCLEOTIDE SEQUENCE [LARGE SCALE GENOMIC DNA]</scope>
    <source>
        <strain evidence="1 2">LzC2</strain>
    </source>
</reference>
<evidence type="ECO:0008006" key="3">
    <source>
        <dbReference type="Google" id="ProtNLM"/>
    </source>
</evidence>
<proteinExistence type="predicted"/>
<evidence type="ECO:0000313" key="1">
    <source>
        <dbReference type="EMBL" id="NNJ25486.1"/>
    </source>
</evidence>
<name>A0ABX1VEL3_9PLAN</name>